<gene>
    <name evidence="4" type="ORF">FD02_GL001001</name>
</gene>
<dbReference type="GO" id="GO:1990362">
    <property type="term" value="F:butanol dehydrogenase (NAD+) activity"/>
    <property type="evidence" value="ECO:0007669"/>
    <property type="project" value="InterPro"/>
</dbReference>
<evidence type="ECO:0000313" key="5">
    <source>
        <dbReference type="Proteomes" id="UP000051804"/>
    </source>
</evidence>
<name>A0A0R1JTI3_9LACO</name>
<keyword evidence="1" id="KW-0560">Oxidoreductase</keyword>
<feature type="domain" description="Fe-containing alcohol dehydrogenase-like C-terminal" evidence="3">
    <location>
        <begin position="187"/>
        <end position="385"/>
    </location>
</feature>
<dbReference type="InterPro" id="IPR044731">
    <property type="entry name" value="BDH-like"/>
</dbReference>
<dbReference type="SUPFAM" id="SSF56796">
    <property type="entry name" value="Dehydroquinate synthase-like"/>
    <property type="match status" value="1"/>
</dbReference>
<dbReference type="PATRIC" id="fig|1291734.4.peg.1027"/>
<evidence type="ECO:0000256" key="1">
    <source>
        <dbReference type="ARBA" id="ARBA00023002"/>
    </source>
</evidence>
<dbReference type="PROSITE" id="PS00913">
    <property type="entry name" value="ADH_IRON_1"/>
    <property type="match status" value="1"/>
</dbReference>
<dbReference type="FunFam" id="3.40.50.1970:FF:000003">
    <property type="entry name" value="Alcohol dehydrogenase, iron-containing"/>
    <property type="match status" value="1"/>
</dbReference>
<dbReference type="AlphaFoldDB" id="A0A0R1JTI3"/>
<dbReference type="GO" id="GO:0008106">
    <property type="term" value="F:alcohol dehydrogenase (NADP+) activity"/>
    <property type="evidence" value="ECO:0007669"/>
    <property type="project" value="TreeGrafter"/>
</dbReference>
<dbReference type="GO" id="GO:1990002">
    <property type="term" value="F:methylglyoxal reductase (NADPH) (acetol producing) activity"/>
    <property type="evidence" value="ECO:0007669"/>
    <property type="project" value="TreeGrafter"/>
</dbReference>
<dbReference type="EMBL" id="AZDJ01000001">
    <property type="protein sequence ID" value="KRK74396.1"/>
    <property type="molecule type" value="Genomic_DNA"/>
</dbReference>
<dbReference type="Proteomes" id="UP000051804">
    <property type="component" value="Unassembled WGS sequence"/>
</dbReference>
<evidence type="ECO:0000259" key="3">
    <source>
        <dbReference type="Pfam" id="PF25137"/>
    </source>
</evidence>
<evidence type="ECO:0000259" key="2">
    <source>
        <dbReference type="Pfam" id="PF00465"/>
    </source>
</evidence>
<dbReference type="RefSeq" id="WP_054723151.1">
    <property type="nucleotide sequence ID" value="NZ_AZDJ01000001.1"/>
</dbReference>
<dbReference type="InterPro" id="IPR018211">
    <property type="entry name" value="ADH_Fe_CS"/>
</dbReference>
<comment type="caution">
    <text evidence="4">The sequence shown here is derived from an EMBL/GenBank/DDBJ whole genome shotgun (WGS) entry which is preliminary data.</text>
</comment>
<dbReference type="InterPro" id="IPR001670">
    <property type="entry name" value="ADH_Fe/GldA"/>
</dbReference>
<accession>A0A0R1JTI3</accession>
<organism evidence="4 5">
    <name type="scientific">Lacticaseibacillus nasuensis JCM 17158</name>
    <dbReference type="NCBI Taxonomy" id="1291734"/>
    <lineage>
        <taxon>Bacteria</taxon>
        <taxon>Bacillati</taxon>
        <taxon>Bacillota</taxon>
        <taxon>Bacilli</taxon>
        <taxon>Lactobacillales</taxon>
        <taxon>Lactobacillaceae</taxon>
        <taxon>Lacticaseibacillus</taxon>
    </lineage>
</organism>
<sequence length="391" mass="41720">MQDFIYQNTTKIFFGDHIDAELNAAVTQFGHNVLLVTGGHSVHRSGLYDRVQKLLSDTTITDLAGVAPNPKIDSVREGQRLAKANHIDVVLAVGGGSVIDCAKVVATAANYAGDPWELVINRELSRSTPQLPIVTILTLSATGSEMNSGAVISNPETHEKLGTSGAHTPAVSFLDPRLTTTVPASQTAAGSMDIFSHLTEQYFDREPANDATKGMIEGLMRSVIKWAPVAIKDGSDLAARSNLMWTATSALNGTMGLGNRNAWSNHAMEHVLSAYYDITHGVGLGILTPRWMHYVLTQDPTTTPLFARFGRNVWGLSGDEATVAPAAITATYDWISQLGFPMTLPAVGITDDQNFAAMATAAATKLGNSYLPLDAQAVQTIYRAAQTPGLA</sequence>
<protein>
    <submittedName>
        <fullName evidence="4">Iron-containing alcohol dehydrogenase</fullName>
    </submittedName>
</protein>
<dbReference type="PANTHER" id="PTHR43633">
    <property type="entry name" value="ALCOHOL DEHYDROGENASE YQHD"/>
    <property type="match status" value="1"/>
</dbReference>
<dbReference type="Pfam" id="PF25137">
    <property type="entry name" value="ADH_Fe_C"/>
    <property type="match status" value="1"/>
</dbReference>
<dbReference type="STRING" id="1291734.FD02_GL001001"/>
<keyword evidence="5" id="KW-1185">Reference proteome</keyword>
<dbReference type="GO" id="GO:0046872">
    <property type="term" value="F:metal ion binding"/>
    <property type="evidence" value="ECO:0007669"/>
    <property type="project" value="InterPro"/>
</dbReference>
<dbReference type="Gene3D" id="1.20.1090.10">
    <property type="entry name" value="Dehydroquinate synthase-like - alpha domain"/>
    <property type="match status" value="1"/>
</dbReference>
<dbReference type="Pfam" id="PF00465">
    <property type="entry name" value="Fe-ADH"/>
    <property type="match status" value="1"/>
</dbReference>
<feature type="domain" description="Alcohol dehydrogenase iron-type/glycerol dehydrogenase GldA" evidence="2">
    <location>
        <begin position="10"/>
        <end position="176"/>
    </location>
</feature>
<dbReference type="Gene3D" id="3.40.50.1970">
    <property type="match status" value="1"/>
</dbReference>
<dbReference type="InterPro" id="IPR056798">
    <property type="entry name" value="ADH_Fe_C"/>
</dbReference>
<dbReference type="OrthoDB" id="9801156at2"/>
<dbReference type="CDD" id="cd08187">
    <property type="entry name" value="BDH"/>
    <property type="match status" value="1"/>
</dbReference>
<reference evidence="4" key="1">
    <citation type="journal article" date="2015" name="Genome Announc.">
        <title>Expanding the biotechnology potential of lactobacilli through comparative genomics of 213 strains and associated genera.</title>
        <authorList>
            <person name="Sun Z."/>
            <person name="Harris H.M."/>
            <person name="McCann A."/>
            <person name="Guo C."/>
            <person name="Argimon S."/>
            <person name="Zhang W."/>
            <person name="Yang X."/>
            <person name="Jeffery I.B."/>
            <person name="Cooney J.C."/>
            <person name="Kagawa T.F."/>
            <person name="Liu W."/>
            <person name="Song Y."/>
            <person name="Salvetti E."/>
            <person name="Wrobel A."/>
            <person name="Rasinkangas P."/>
            <person name="Parkhill J."/>
            <person name="Rea M.C."/>
            <person name="O'Sullivan O."/>
            <person name="Ritari J."/>
            <person name="Douillard F.P."/>
            <person name="Paul Ross R."/>
            <person name="Yang R."/>
            <person name="Briner A.E."/>
            <person name="Felis G.E."/>
            <person name="de Vos W.M."/>
            <person name="Barrangou R."/>
            <person name="Klaenhammer T.R."/>
            <person name="Caufield P.W."/>
            <person name="Cui Y."/>
            <person name="Zhang H."/>
            <person name="O'Toole P.W."/>
        </authorList>
    </citation>
    <scope>NUCLEOTIDE SEQUENCE [LARGE SCALE GENOMIC DNA]</scope>
    <source>
        <strain evidence="4">JCM 17158</strain>
    </source>
</reference>
<dbReference type="PANTHER" id="PTHR43633:SF1">
    <property type="entry name" value="ALCOHOL DEHYDROGENASE YQHD"/>
    <property type="match status" value="1"/>
</dbReference>
<dbReference type="GO" id="GO:0005829">
    <property type="term" value="C:cytosol"/>
    <property type="evidence" value="ECO:0007669"/>
    <property type="project" value="TreeGrafter"/>
</dbReference>
<proteinExistence type="predicted"/>
<evidence type="ECO:0000313" key="4">
    <source>
        <dbReference type="EMBL" id="KRK74396.1"/>
    </source>
</evidence>